<feature type="compositionally biased region" description="Polar residues" evidence="5">
    <location>
        <begin position="217"/>
        <end position="232"/>
    </location>
</feature>
<feature type="region of interest" description="Disordered" evidence="5">
    <location>
        <begin position="649"/>
        <end position="677"/>
    </location>
</feature>
<dbReference type="EMBL" id="VDMD01000012">
    <property type="protein sequence ID" value="TRM62639.1"/>
    <property type="molecule type" value="Genomic_DNA"/>
</dbReference>
<feature type="compositionally biased region" description="Polar residues" evidence="5">
    <location>
        <begin position="271"/>
        <end position="287"/>
    </location>
</feature>
<organism evidence="7 8">
    <name type="scientific">Schizophyllum amplum</name>
    <dbReference type="NCBI Taxonomy" id="97359"/>
    <lineage>
        <taxon>Eukaryota</taxon>
        <taxon>Fungi</taxon>
        <taxon>Dikarya</taxon>
        <taxon>Basidiomycota</taxon>
        <taxon>Agaricomycotina</taxon>
        <taxon>Agaricomycetes</taxon>
        <taxon>Agaricomycetidae</taxon>
        <taxon>Agaricales</taxon>
        <taxon>Schizophyllaceae</taxon>
        <taxon>Schizophyllum</taxon>
    </lineage>
</organism>
<keyword evidence="1" id="KW-0479">Metal-binding</keyword>
<protein>
    <submittedName>
        <fullName evidence="7">FYVE zinc finger-domain-containing protein</fullName>
    </submittedName>
</protein>
<dbReference type="InterPro" id="IPR052727">
    <property type="entry name" value="Rab4/Rab5_effector"/>
</dbReference>
<dbReference type="SMART" id="SM00064">
    <property type="entry name" value="FYVE"/>
    <property type="match status" value="1"/>
</dbReference>
<dbReference type="InterPro" id="IPR036531">
    <property type="entry name" value="Rbsn_Rab-bd_sf"/>
</dbReference>
<dbReference type="Gene3D" id="3.30.40.10">
    <property type="entry name" value="Zinc/RING finger domain, C3HC4 (zinc finger)"/>
    <property type="match status" value="1"/>
</dbReference>
<keyword evidence="3" id="KW-0862">Zinc</keyword>
<reference evidence="7 8" key="1">
    <citation type="journal article" date="2019" name="New Phytol.">
        <title>Comparative genomics reveals unique wood-decay strategies and fruiting body development in the Schizophyllaceae.</title>
        <authorList>
            <person name="Almasi E."/>
            <person name="Sahu N."/>
            <person name="Krizsan K."/>
            <person name="Balint B."/>
            <person name="Kovacs G.M."/>
            <person name="Kiss B."/>
            <person name="Cseklye J."/>
            <person name="Drula E."/>
            <person name="Henrissat B."/>
            <person name="Nagy I."/>
            <person name="Chovatia M."/>
            <person name="Adam C."/>
            <person name="LaButti K."/>
            <person name="Lipzen A."/>
            <person name="Riley R."/>
            <person name="Grigoriev I.V."/>
            <person name="Nagy L.G."/>
        </authorList>
    </citation>
    <scope>NUCLEOTIDE SEQUENCE [LARGE SCALE GENOMIC DNA]</scope>
    <source>
        <strain evidence="7 8">NL-1724</strain>
    </source>
</reference>
<dbReference type="InterPro" id="IPR013083">
    <property type="entry name" value="Znf_RING/FYVE/PHD"/>
</dbReference>
<sequence length="734" mass="80720">MDSPPHLPYQAYKSKRHSQNHSFGSQAGTPPPILTPPASSSIPAQYIERDVAQGKRREESSPPTPIIRLDPPPASSNGLPSPPDSAHSHDDDVKSVSSIGEASTTSSTPSTTNGVTSSSGASTSTQQSTTTDVARPTGSRRSTSTFRHVPLKPVRPSPLNPNTQSTLRTTSDNGRPSKIEHRIPSSGSVRPAVSEPQSRTSSFHLAQPATERRRSALSPNSAHSATLPTSPLSAPVSPLPQDERRSPSALSPIPRHAPASLQPANIPVPTSPRSASLPVSRSSTPHSANKPLPPTRAAPYRPGFQPKGVYRPRTDEFLVRRRIARDGDPSVSGEEAHKRIERTKLERRLEKLIALHFPPPGSAPDKNDSLKAPSLPRRRSSLFDMDFRSMSFSDASSGLLKGVLESRQSPKDNIRAAEQRITPWEDDAAVTKCPCCSTSFHPLTNRKHHCRLCGKIICRLPVKRPQRPIVCSSLFVVDPKSRQIEEVEEGVDYGVRRRRISMAPSSPVNGGPATPIPEEEEKFLKGVRICRDCRPILLRQQYEQEMHGVPPFVKLYDAFISLEKEIEEYLPQFQELVLTLSHDDQPTKEASAARKRLLEAFSQYDKLAKRIRKMPCPGGPGSSQDRVQAAVLNRASAFLQKNMFPLQTLPKPQKRHKTLSATSSPPPEVPSKVDPDSEVARALQPLLEQEALIESFVEEAKAHRKFEDVKTLKANLAEIRGEIERILSNANARR</sequence>
<dbReference type="InterPro" id="IPR017455">
    <property type="entry name" value="Znf_FYVE-rel"/>
</dbReference>
<dbReference type="AlphaFoldDB" id="A0A550CCY8"/>
<feature type="region of interest" description="Disordered" evidence="5">
    <location>
        <begin position="356"/>
        <end position="375"/>
    </location>
</feature>
<dbReference type="InterPro" id="IPR021565">
    <property type="entry name" value="Rbsn_Rab-bd"/>
</dbReference>
<dbReference type="GO" id="GO:0008270">
    <property type="term" value="F:zinc ion binding"/>
    <property type="evidence" value="ECO:0007669"/>
    <property type="project" value="UniProtKB-KW"/>
</dbReference>
<evidence type="ECO:0000256" key="1">
    <source>
        <dbReference type="ARBA" id="ARBA00022723"/>
    </source>
</evidence>
<feature type="compositionally biased region" description="Polar residues" evidence="5">
    <location>
        <begin position="160"/>
        <end position="174"/>
    </location>
</feature>
<dbReference type="OrthoDB" id="166134at2759"/>
<dbReference type="InterPro" id="IPR011011">
    <property type="entry name" value="Znf_FYVE_PHD"/>
</dbReference>
<dbReference type="PROSITE" id="PS50178">
    <property type="entry name" value="ZF_FYVE"/>
    <property type="match status" value="1"/>
</dbReference>
<feature type="compositionally biased region" description="Basic and acidic residues" evidence="5">
    <location>
        <begin position="47"/>
        <end position="60"/>
    </location>
</feature>
<dbReference type="InterPro" id="IPR000306">
    <property type="entry name" value="Znf_FYVE"/>
</dbReference>
<dbReference type="Pfam" id="PF01363">
    <property type="entry name" value="FYVE"/>
    <property type="match status" value="1"/>
</dbReference>
<accession>A0A550CCY8</accession>
<dbReference type="Pfam" id="PF11464">
    <property type="entry name" value="Rbsn"/>
    <property type="match status" value="1"/>
</dbReference>
<dbReference type="Gene3D" id="4.10.860.20">
    <property type="entry name" value="Rabenosyn, Rab binding domain"/>
    <property type="match status" value="1"/>
</dbReference>
<evidence type="ECO:0000259" key="6">
    <source>
        <dbReference type="PROSITE" id="PS50178"/>
    </source>
</evidence>
<name>A0A550CCY8_9AGAR</name>
<feature type="compositionally biased region" description="Pro residues" evidence="5">
    <location>
        <begin position="62"/>
        <end position="74"/>
    </location>
</feature>
<dbReference type="PANTHER" id="PTHR13510">
    <property type="entry name" value="FYVE-FINGER-CONTAINING RAB5 EFFECTOR PROTEIN RABENOSYN-5-RELATED"/>
    <property type="match status" value="1"/>
</dbReference>
<dbReference type="SUPFAM" id="SSF140125">
    <property type="entry name" value="Rabenosyn-5 Rab-binding domain-like"/>
    <property type="match status" value="1"/>
</dbReference>
<evidence type="ECO:0000256" key="5">
    <source>
        <dbReference type="SAM" id="MobiDB-lite"/>
    </source>
</evidence>
<evidence type="ECO:0000256" key="2">
    <source>
        <dbReference type="ARBA" id="ARBA00022771"/>
    </source>
</evidence>
<dbReference type="STRING" id="97359.A0A550CCY8"/>
<feature type="compositionally biased region" description="Polar residues" evidence="5">
    <location>
        <begin position="195"/>
        <end position="204"/>
    </location>
</feature>
<dbReference type="SUPFAM" id="SSF57903">
    <property type="entry name" value="FYVE/PHD zinc finger"/>
    <property type="match status" value="1"/>
</dbReference>
<feature type="region of interest" description="Disordered" evidence="5">
    <location>
        <begin position="1"/>
        <end position="309"/>
    </location>
</feature>
<gene>
    <name evidence="7" type="ORF">BD626DRAFT_498004</name>
</gene>
<dbReference type="Proteomes" id="UP000320762">
    <property type="component" value="Unassembled WGS sequence"/>
</dbReference>
<keyword evidence="8" id="KW-1185">Reference proteome</keyword>
<keyword evidence="2 4" id="KW-0863">Zinc-finger</keyword>
<proteinExistence type="predicted"/>
<dbReference type="PANTHER" id="PTHR13510:SF44">
    <property type="entry name" value="RABENOSYN-5"/>
    <property type="match status" value="1"/>
</dbReference>
<evidence type="ECO:0000313" key="7">
    <source>
        <dbReference type="EMBL" id="TRM62639.1"/>
    </source>
</evidence>
<feature type="compositionally biased region" description="Low complexity" evidence="5">
    <location>
        <begin position="95"/>
        <end position="131"/>
    </location>
</feature>
<evidence type="ECO:0000313" key="8">
    <source>
        <dbReference type="Proteomes" id="UP000320762"/>
    </source>
</evidence>
<evidence type="ECO:0000256" key="3">
    <source>
        <dbReference type="ARBA" id="ARBA00022833"/>
    </source>
</evidence>
<feature type="domain" description="FYVE-type" evidence="6">
    <location>
        <begin position="427"/>
        <end position="538"/>
    </location>
</feature>
<evidence type="ECO:0000256" key="4">
    <source>
        <dbReference type="PROSITE-ProRule" id="PRU00091"/>
    </source>
</evidence>
<dbReference type="CDD" id="cd15737">
    <property type="entry name" value="FYVE2_Vac1p_like"/>
    <property type="match status" value="1"/>
</dbReference>
<comment type="caution">
    <text evidence="7">The sequence shown here is derived from an EMBL/GenBank/DDBJ whole genome shotgun (WGS) entry which is preliminary data.</text>
</comment>